<dbReference type="AlphaFoldDB" id="M8AA17"/>
<organism evidence="1">
    <name type="scientific">Triticum urartu</name>
    <name type="common">Red wild einkorn</name>
    <name type="synonym">Crithodium urartu</name>
    <dbReference type="NCBI Taxonomy" id="4572"/>
    <lineage>
        <taxon>Eukaryota</taxon>
        <taxon>Viridiplantae</taxon>
        <taxon>Streptophyta</taxon>
        <taxon>Embryophyta</taxon>
        <taxon>Tracheophyta</taxon>
        <taxon>Spermatophyta</taxon>
        <taxon>Magnoliopsida</taxon>
        <taxon>Liliopsida</taxon>
        <taxon>Poales</taxon>
        <taxon>Poaceae</taxon>
        <taxon>BOP clade</taxon>
        <taxon>Pooideae</taxon>
        <taxon>Triticodae</taxon>
        <taxon>Triticeae</taxon>
        <taxon>Triticinae</taxon>
        <taxon>Triticum</taxon>
    </lineage>
</organism>
<proteinExistence type="predicted"/>
<dbReference type="EMBL" id="KD095200">
    <property type="protein sequence ID" value="EMS61500.1"/>
    <property type="molecule type" value="Genomic_DNA"/>
</dbReference>
<evidence type="ECO:0000313" key="1">
    <source>
        <dbReference type="EMBL" id="EMS61500.1"/>
    </source>
</evidence>
<gene>
    <name evidence="1" type="ORF">TRIUR3_32015</name>
</gene>
<sequence>MGVMWEGAEEKDWWRRLCRTGRTLAGGGRHEIVQREADGRRPMGVSVSATESSLVFARCLLLHRICTVAVQAELIRNLVVLALHGTTTLKHGEKQCHEPWYLVQAGGAA</sequence>
<reference evidence="1" key="1">
    <citation type="journal article" date="2013" name="Nature">
        <title>Draft genome of the wheat A-genome progenitor Triticum urartu.</title>
        <authorList>
            <person name="Ling H.Q."/>
            <person name="Zhao S."/>
            <person name="Liu D."/>
            <person name="Wang J."/>
            <person name="Sun H."/>
            <person name="Zhang C."/>
            <person name="Fan H."/>
            <person name="Li D."/>
            <person name="Dong L."/>
            <person name="Tao Y."/>
            <person name="Gao C."/>
            <person name="Wu H."/>
            <person name="Li Y."/>
            <person name="Cui Y."/>
            <person name="Guo X."/>
            <person name="Zheng S."/>
            <person name="Wang B."/>
            <person name="Yu K."/>
            <person name="Liang Q."/>
            <person name="Yang W."/>
            <person name="Lou X."/>
            <person name="Chen J."/>
            <person name="Feng M."/>
            <person name="Jian J."/>
            <person name="Zhang X."/>
            <person name="Luo G."/>
            <person name="Jiang Y."/>
            <person name="Liu J."/>
            <person name="Wang Z."/>
            <person name="Sha Y."/>
            <person name="Zhang B."/>
            <person name="Wu H."/>
            <person name="Tang D."/>
            <person name="Shen Q."/>
            <person name="Xue P."/>
            <person name="Zou S."/>
            <person name="Wang X."/>
            <person name="Liu X."/>
            <person name="Wang F."/>
            <person name="Yang Y."/>
            <person name="An X."/>
            <person name="Dong Z."/>
            <person name="Zhang K."/>
            <person name="Zhang X."/>
            <person name="Luo M.C."/>
            <person name="Dvorak J."/>
            <person name="Tong Y."/>
            <person name="Wang J."/>
            <person name="Yang H."/>
            <person name="Li Z."/>
            <person name="Wang D."/>
            <person name="Zhang A."/>
            <person name="Wang J."/>
        </authorList>
    </citation>
    <scope>NUCLEOTIDE SEQUENCE</scope>
</reference>
<protein>
    <submittedName>
        <fullName evidence="1">Uncharacterized protein</fullName>
    </submittedName>
</protein>
<accession>M8AA17</accession>
<name>M8AA17_TRIUA</name>